<evidence type="ECO:0000256" key="2">
    <source>
        <dbReference type="ARBA" id="ARBA00022448"/>
    </source>
</evidence>
<gene>
    <name evidence="9" type="ORF">I4J89_32430</name>
</gene>
<sequence length="509" mass="54222">MLWLAALASNVGTWMQTVGAQWLVVHEPDAATWVSLVQAVTMLPVLLFALPSGALADTLDRRRLLLGVQIGLFGVGAALAALTWLDHMPPAWLLFFTFLLGAGQALTLPSWQALIPEIVPHDELPAASALGAVNTNLARSAGPAVGGLLVAHLGSAAVFALNALSFAVFALVLLAWRRPPRTPAEHPEHFGSALRAGGRYVRYSPVIRRILGRVLLFVLPGSAIWGLLPLIAREELGMGASGYGVLLAALGMGAIIGALLMPRARMLFSPDQMIVATGLVYAAALAVVATVPHAVPVTVVLVGAGLAWMMLVSRMNAALQLLLPNWVRARALAIYQLFFAGGQAVGALLWGQVAEASGLTETFGAAAVVMLVGALSVRVLPVRTHEEQDQTPAVFWAEPHLMLQPHLDEGPILVSATFRVPAANAEAFAAGMRQLRWSRQRTGATQWGLFRDGADPAVFVEVYLVPTWAEHLRQHEGRLTGADEQAEERVIALAEGPPEVKHLLPDNSN</sequence>
<dbReference type="InterPro" id="IPR010290">
    <property type="entry name" value="TM_effector"/>
</dbReference>
<dbReference type="InterPro" id="IPR020846">
    <property type="entry name" value="MFS_dom"/>
</dbReference>
<keyword evidence="4 7" id="KW-0812">Transmembrane</keyword>
<dbReference type="GO" id="GO:0005886">
    <property type="term" value="C:plasma membrane"/>
    <property type="evidence" value="ECO:0007669"/>
    <property type="project" value="UniProtKB-SubCell"/>
</dbReference>
<feature type="domain" description="Major facilitator superfamily (MFS) profile" evidence="8">
    <location>
        <begin position="1"/>
        <end position="385"/>
    </location>
</feature>
<evidence type="ECO:0000256" key="4">
    <source>
        <dbReference type="ARBA" id="ARBA00022692"/>
    </source>
</evidence>
<evidence type="ECO:0000256" key="5">
    <source>
        <dbReference type="ARBA" id="ARBA00022989"/>
    </source>
</evidence>
<dbReference type="PANTHER" id="PTHR23513">
    <property type="entry name" value="INTEGRAL MEMBRANE EFFLUX PROTEIN-RELATED"/>
    <property type="match status" value="1"/>
</dbReference>
<evidence type="ECO:0000259" key="8">
    <source>
        <dbReference type="PROSITE" id="PS50850"/>
    </source>
</evidence>
<name>A0A931CA15_9ACTN</name>
<dbReference type="InterPro" id="IPR036259">
    <property type="entry name" value="MFS_trans_sf"/>
</dbReference>
<comment type="subcellular location">
    <subcellularLocation>
        <location evidence="1">Cell membrane</location>
        <topology evidence="1">Multi-pass membrane protein</topology>
    </subcellularLocation>
</comment>
<dbReference type="Pfam" id="PF05977">
    <property type="entry name" value="MFS_3"/>
    <property type="match status" value="1"/>
</dbReference>
<keyword evidence="2" id="KW-0813">Transport</keyword>
<dbReference type="AlphaFoldDB" id="A0A931CA15"/>
<feature type="transmembrane region" description="Helical" evidence="7">
    <location>
        <begin position="30"/>
        <end position="52"/>
    </location>
</feature>
<organism evidence="9 10">
    <name type="scientific">Actinoplanes aureus</name>
    <dbReference type="NCBI Taxonomy" id="2792083"/>
    <lineage>
        <taxon>Bacteria</taxon>
        <taxon>Bacillati</taxon>
        <taxon>Actinomycetota</taxon>
        <taxon>Actinomycetes</taxon>
        <taxon>Micromonosporales</taxon>
        <taxon>Micromonosporaceae</taxon>
        <taxon>Actinoplanes</taxon>
    </lineage>
</organism>
<feature type="transmembrane region" description="Helical" evidence="7">
    <location>
        <begin position="331"/>
        <end position="350"/>
    </location>
</feature>
<accession>A0A931CA15</accession>
<feature type="transmembrane region" description="Helical" evidence="7">
    <location>
        <begin position="362"/>
        <end position="380"/>
    </location>
</feature>
<dbReference type="PROSITE" id="PS50850">
    <property type="entry name" value="MFS"/>
    <property type="match status" value="1"/>
</dbReference>
<evidence type="ECO:0000256" key="7">
    <source>
        <dbReference type="SAM" id="Phobius"/>
    </source>
</evidence>
<dbReference type="SUPFAM" id="SSF103473">
    <property type="entry name" value="MFS general substrate transporter"/>
    <property type="match status" value="1"/>
</dbReference>
<keyword evidence="10" id="KW-1185">Reference proteome</keyword>
<feature type="transmembrane region" description="Helical" evidence="7">
    <location>
        <begin position="273"/>
        <end position="291"/>
    </location>
</feature>
<evidence type="ECO:0000256" key="1">
    <source>
        <dbReference type="ARBA" id="ARBA00004651"/>
    </source>
</evidence>
<feature type="transmembrane region" description="Helical" evidence="7">
    <location>
        <begin position="210"/>
        <end position="228"/>
    </location>
</feature>
<dbReference type="GO" id="GO:0022857">
    <property type="term" value="F:transmembrane transporter activity"/>
    <property type="evidence" value="ECO:0007669"/>
    <property type="project" value="InterPro"/>
</dbReference>
<keyword evidence="3" id="KW-1003">Cell membrane</keyword>
<feature type="transmembrane region" description="Helical" evidence="7">
    <location>
        <begin position="240"/>
        <end position="261"/>
    </location>
</feature>
<protein>
    <submittedName>
        <fullName evidence="9">MFS transporter</fullName>
    </submittedName>
</protein>
<proteinExistence type="predicted"/>
<feature type="transmembrane region" description="Helical" evidence="7">
    <location>
        <begin position="297"/>
        <end position="319"/>
    </location>
</feature>
<comment type="caution">
    <text evidence="9">The sequence shown here is derived from an EMBL/GenBank/DDBJ whole genome shotgun (WGS) entry which is preliminary data.</text>
</comment>
<keyword evidence="6 7" id="KW-0472">Membrane</keyword>
<feature type="transmembrane region" description="Helical" evidence="7">
    <location>
        <begin position="156"/>
        <end position="176"/>
    </location>
</feature>
<dbReference type="CDD" id="cd06173">
    <property type="entry name" value="MFS_MefA_like"/>
    <property type="match status" value="1"/>
</dbReference>
<dbReference type="PANTHER" id="PTHR23513:SF11">
    <property type="entry name" value="STAPHYLOFERRIN A TRANSPORTER"/>
    <property type="match status" value="1"/>
</dbReference>
<evidence type="ECO:0000256" key="3">
    <source>
        <dbReference type="ARBA" id="ARBA00022475"/>
    </source>
</evidence>
<keyword evidence="5 7" id="KW-1133">Transmembrane helix</keyword>
<reference evidence="9" key="1">
    <citation type="submission" date="2020-11" db="EMBL/GenBank/DDBJ databases">
        <title>Isolation and identification of active actinomycetes.</title>
        <authorList>
            <person name="Sun X."/>
        </authorList>
    </citation>
    <scope>NUCLEOTIDE SEQUENCE</scope>
    <source>
        <strain evidence="9">NEAU-A11</strain>
    </source>
</reference>
<dbReference type="EMBL" id="JADQTO010000019">
    <property type="protein sequence ID" value="MBG0566165.1"/>
    <property type="molecule type" value="Genomic_DNA"/>
</dbReference>
<dbReference type="Gene3D" id="1.20.1250.20">
    <property type="entry name" value="MFS general substrate transporter like domains"/>
    <property type="match status" value="1"/>
</dbReference>
<evidence type="ECO:0000256" key="6">
    <source>
        <dbReference type="ARBA" id="ARBA00023136"/>
    </source>
</evidence>
<evidence type="ECO:0000313" key="10">
    <source>
        <dbReference type="Proteomes" id="UP000598146"/>
    </source>
</evidence>
<feature type="transmembrane region" description="Helical" evidence="7">
    <location>
        <begin position="64"/>
        <end position="85"/>
    </location>
</feature>
<evidence type="ECO:0000313" key="9">
    <source>
        <dbReference type="EMBL" id="MBG0566165.1"/>
    </source>
</evidence>
<dbReference type="Proteomes" id="UP000598146">
    <property type="component" value="Unassembled WGS sequence"/>
</dbReference>